<evidence type="ECO:0000313" key="2">
    <source>
        <dbReference type="EMBL" id="GGF18129.1"/>
    </source>
</evidence>
<dbReference type="EMBL" id="BMJQ01000006">
    <property type="protein sequence ID" value="GGF18129.1"/>
    <property type="molecule type" value="Genomic_DNA"/>
</dbReference>
<gene>
    <name evidence="2" type="ORF">GCM10011611_24990</name>
</gene>
<evidence type="ECO:0000259" key="1">
    <source>
        <dbReference type="Pfam" id="PF01145"/>
    </source>
</evidence>
<dbReference type="InterPro" id="IPR001107">
    <property type="entry name" value="Band_7"/>
</dbReference>
<dbReference type="Proteomes" id="UP000646365">
    <property type="component" value="Unassembled WGS sequence"/>
</dbReference>
<protein>
    <recommendedName>
        <fullName evidence="1">Band 7 domain-containing protein</fullName>
    </recommendedName>
</protein>
<reference evidence="2" key="1">
    <citation type="journal article" date="2014" name="Int. J. Syst. Evol. Microbiol.">
        <title>Complete genome sequence of Corynebacterium casei LMG S-19264T (=DSM 44701T), isolated from a smear-ripened cheese.</title>
        <authorList>
            <consortium name="US DOE Joint Genome Institute (JGI-PGF)"/>
            <person name="Walter F."/>
            <person name="Albersmeier A."/>
            <person name="Kalinowski J."/>
            <person name="Ruckert C."/>
        </authorList>
    </citation>
    <scope>NUCLEOTIDE SEQUENCE</scope>
    <source>
        <strain evidence="2">CGMCC 1.15725</strain>
    </source>
</reference>
<accession>A0A8J2YTG5</accession>
<evidence type="ECO:0000313" key="3">
    <source>
        <dbReference type="Proteomes" id="UP000646365"/>
    </source>
</evidence>
<name>A0A8J2YTG5_9PROT</name>
<comment type="caution">
    <text evidence="2">The sequence shown here is derived from an EMBL/GenBank/DDBJ whole genome shotgun (WGS) entry which is preliminary data.</text>
</comment>
<feature type="domain" description="Band 7" evidence="1">
    <location>
        <begin position="27"/>
        <end position="159"/>
    </location>
</feature>
<sequence length="318" mass="34763">MPTTSFMLKWVKGEVGGHKLDENLAEVGLITKDAFECGLPLSVVIHIDYTRAPEVIQRFGDVQKLVEQTLDPMVSSYFKNSGQTRTLLQLLQQRAEIQDIATREMKEKFERYSLELQEVMIGTPRSLAGDQSIERILDQLRQREVAREQVETYRSQQEAAISEKALNETRAIAAQQAALTQSKIAIEVAQNQGSAKVELAKRTAEETVLTAEAQRRRQTLEGEGEAARVKAVGDATASATRAQVDAYGGAQYRLAEMVLTRFAEAAERGQLQLVPQIQVGSAGDSGGADHGMLGALMGLMLKSVVADGGLKQVPPPKD</sequence>
<dbReference type="AlphaFoldDB" id="A0A8J2YTG5"/>
<keyword evidence="3" id="KW-1185">Reference proteome</keyword>
<proteinExistence type="predicted"/>
<reference evidence="2" key="2">
    <citation type="submission" date="2020-09" db="EMBL/GenBank/DDBJ databases">
        <authorList>
            <person name="Sun Q."/>
            <person name="Zhou Y."/>
        </authorList>
    </citation>
    <scope>NUCLEOTIDE SEQUENCE</scope>
    <source>
        <strain evidence="2">CGMCC 1.15725</strain>
    </source>
</reference>
<dbReference type="Pfam" id="PF01145">
    <property type="entry name" value="Band_7"/>
    <property type="match status" value="1"/>
</dbReference>
<organism evidence="2 3">
    <name type="scientific">Aliidongia dinghuensis</name>
    <dbReference type="NCBI Taxonomy" id="1867774"/>
    <lineage>
        <taxon>Bacteria</taxon>
        <taxon>Pseudomonadati</taxon>
        <taxon>Pseudomonadota</taxon>
        <taxon>Alphaproteobacteria</taxon>
        <taxon>Rhodospirillales</taxon>
        <taxon>Dongiaceae</taxon>
        <taxon>Aliidongia</taxon>
    </lineage>
</organism>